<feature type="domain" description="Tyr recombinase" evidence="5">
    <location>
        <begin position="167"/>
        <end position="216"/>
    </location>
</feature>
<dbReference type="PROSITE" id="PS51898">
    <property type="entry name" value="TYR_RECOMBINASE"/>
    <property type="match status" value="1"/>
</dbReference>
<dbReference type="InterPro" id="IPR011010">
    <property type="entry name" value="DNA_brk_join_enz"/>
</dbReference>
<dbReference type="AlphaFoldDB" id="T1C014"/>
<comment type="similarity">
    <text evidence="1">Belongs to the 'phage' integrase family.</text>
</comment>
<sequence length="216" mass="24484">MTAGRSHSEHCTLRSDADGYLNRGPGFQWDHTVIRPDPADRARMALSSPPRSRLTIRRSEGPPVVGDAPFDPVAIVERFARQLRTQERSPCTVKQYTHIARTFLAFVAKPLEEVSLPDLERYREHLVLQRHYSKNSVYTTVRGLTCLFRSFGLAIAEGLEVPRRPERLPRYLSPEETHRLIEVVADSARNSAIVHVLAYGGLRVSELCDLEVQDID</sequence>
<protein>
    <submittedName>
        <fullName evidence="6">Site-specific recombinase, phage integrase family protein</fullName>
    </submittedName>
</protein>
<keyword evidence="3" id="KW-0238">DNA-binding</keyword>
<name>T1C014_9ZZZZ</name>
<dbReference type="EMBL" id="AUZY01001703">
    <property type="protein sequence ID" value="EQD74163.1"/>
    <property type="molecule type" value="Genomic_DNA"/>
</dbReference>
<dbReference type="Gene3D" id="1.10.443.10">
    <property type="entry name" value="Intergrase catalytic core"/>
    <property type="match status" value="1"/>
</dbReference>
<dbReference type="InterPro" id="IPR050090">
    <property type="entry name" value="Tyrosine_recombinase_XerCD"/>
</dbReference>
<dbReference type="GO" id="GO:0003677">
    <property type="term" value="F:DNA binding"/>
    <property type="evidence" value="ECO:0007669"/>
    <property type="project" value="UniProtKB-KW"/>
</dbReference>
<evidence type="ECO:0000313" key="6">
    <source>
        <dbReference type="EMBL" id="EQD74163.1"/>
    </source>
</evidence>
<keyword evidence="4" id="KW-0233">DNA recombination</keyword>
<evidence type="ECO:0000256" key="4">
    <source>
        <dbReference type="ARBA" id="ARBA00023172"/>
    </source>
</evidence>
<dbReference type="Pfam" id="PF13495">
    <property type="entry name" value="Phage_int_SAM_4"/>
    <property type="match status" value="1"/>
</dbReference>
<dbReference type="GO" id="GO:0006310">
    <property type="term" value="P:DNA recombination"/>
    <property type="evidence" value="ECO:0007669"/>
    <property type="project" value="UniProtKB-KW"/>
</dbReference>
<evidence type="ECO:0000256" key="3">
    <source>
        <dbReference type="ARBA" id="ARBA00023125"/>
    </source>
</evidence>
<dbReference type="PANTHER" id="PTHR30349:SF64">
    <property type="entry name" value="PROPHAGE INTEGRASE INTD-RELATED"/>
    <property type="match status" value="1"/>
</dbReference>
<proteinExistence type="inferred from homology"/>
<dbReference type="Gene3D" id="1.10.150.130">
    <property type="match status" value="1"/>
</dbReference>
<dbReference type="InterPro" id="IPR010998">
    <property type="entry name" value="Integrase_recombinase_N"/>
</dbReference>
<evidence type="ECO:0000256" key="1">
    <source>
        <dbReference type="ARBA" id="ARBA00008857"/>
    </source>
</evidence>
<comment type="caution">
    <text evidence="6">The sequence shown here is derived from an EMBL/GenBank/DDBJ whole genome shotgun (WGS) entry which is preliminary data.</text>
</comment>
<gene>
    <name evidence="6" type="ORF">B1B_02819</name>
</gene>
<dbReference type="InterPro" id="IPR002104">
    <property type="entry name" value="Integrase_catalytic"/>
</dbReference>
<dbReference type="InterPro" id="IPR004107">
    <property type="entry name" value="Integrase_SAM-like_N"/>
</dbReference>
<feature type="non-terminal residue" evidence="6">
    <location>
        <position position="216"/>
    </location>
</feature>
<evidence type="ECO:0000256" key="2">
    <source>
        <dbReference type="ARBA" id="ARBA00022908"/>
    </source>
</evidence>
<dbReference type="SUPFAM" id="SSF56349">
    <property type="entry name" value="DNA breaking-rejoining enzymes"/>
    <property type="match status" value="1"/>
</dbReference>
<evidence type="ECO:0000259" key="5">
    <source>
        <dbReference type="PROSITE" id="PS51898"/>
    </source>
</evidence>
<dbReference type="InterPro" id="IPR013762">
    <property type="entry name" value="Integrase-like_cat_sf"/>
</dbReference>
<dbReference type="GO" id="GO:0015074">
    <property type="term" value="P:DNA integration"/>
    <property type="evidence" value="ECO:0007669"/>
    <property type="project" value="UniProtKB-KW"/>
</dbReference>
<reference evidence="6" key="1">
    <citation type="submission" date="2013-08" db="EMBL/GenBank/DDBJ databases">
        <authorList>
            <person name="Mendez C."/>
            <person name="Richter M."/>
            <person name="Ferrer M."/>
            <person name="Sanchez J."/>
        </authorList>
    </citation>
    <scope>NUCLEOTIDE SEQUENCE</scope>
</reference>
<keyword evidence="2" id="KW-0229">DNA integration</keyword>
<organism evidence="6">
    <name type="scientific">mine drainage metagenome</name>
    <dbReference type="NCBI Taxonomy" id="410659"/>
    <lineage>
        <taxon>unclassified sequences</taxon>
        <taxon>metagenomes</taxon>
        <taxon>ecological metagenomes</taxon>
    </lineage>
</organism>
<accession>T1C014</accession>
<reference evidence="6" key="2">
    <citation type="journal article" date="2014" name="ISME J.">
        <title>Microbial stratification in low pH oxic and suboxic macroscopic growths along an acid mine drainage.</title>
        <authorList>
            <person name="Mendez-Garcia C."/>
            <person name="Mesa V."/>
            <person name="Sprenger R.R."/>
            <person name="Richter M."/>
            <person name="Diez M.S."/>
            <person name="Solano J."/>
            <person name="Bargiela R."/>
            <person name="Golyshina O.V."/>
            <person name="Manteca A."/>
            <person name="Ramos J.L."/>
            <person name="Gallego J.R."/>
            <person name="Llorente I."/>
            <person name="Martins Dos Santos V.A."/>
            <person name="Jensen O.N."/>
            <person name="Pelaez A.I."/>
            <person name="Sanchez J."/>
            <person name="Ferrer M."/>
        </authorList>
    </citation>
    <scope>NUCLEOTIDE SEQUENCE</scope>
</reference>
<dbReference type="PANTHER" id="PTHR30349">
    <property type="entry name" value="PHAGE INTEGRASE-RELATED"/>
    <property type="match status" value="1"/>
</dbReference>